<gene>
    <name evidence="5" type="ORF">J2S39_002169</name>
</gene>
<dbReference type="Pfam" id="PF01408">
    <property type="entry name" value="GFO_IDH_MocA"/>
    <property type="match status" value="1"/>
</dbReference>
<dbReference type="Gene3D" id="3.30.360.10">
    <property type="entry name" value="Dihydrodipicolinate Reductase, domain 2"/>
    <property type="match status" value="1"/>
</dbReference>
<dbReference type="InterPro" id="IPR055170">
    <property type="entry name" value="GFO_IDH_MocA-like_dom"/>
</dbReference>
<dbReference type="PANTHER" id="PTHR43708">
    <property type="entry name" value="CONSERVED EXPRESSED OXIDOREDUCTASE (EUROFUNG)"/>
    <property type="match status" value="1"/>
</dbReference>
<dbReference type="InterPro" id="IPR036291">
    <property type="entry name" value="NAD(P)-bd_dom_sf"/>
</dbReference>
<dbReference type="PANTHER" id="PTHR43708:SF5">
    <property type="entry name" value="CONSERVED EXPRESSED OXIDOREDUCTASE (EUROFUNG)-RELATED"/>
    <property type="match status" value="1"/>
</dbReference>
<dbReference type="SUPFAM" id="SSF51735">
    <property type="entry name" value="NAD(P)-binding Rossmann-fold domains"/>
    <property type="match status" value="1"/>
</dbReference>
<feature type="domain" description="Gfo/Idh/MocA-like oxidoreductase N-terminal" evidence="3">
    <location>
        <begin position="8"/>
        <end position="125"/>
    </location>
</feature>
<dbReference type="Gene3D" id="3.40.50.720">
    <property type="entry name" value="NAD(P)-binding Rossmann-like Domain"/>
    <property type="match status" value="1"/>
</dbReference>
<comment type="caution">
    <text evidence="5">The sequence shown here is derived from an EMBL/GenBank/DDBJ whole genome shotgun (WGS) entry which is preliminary data.</text>
</comment>
<sequence>MTSVTAPMRVGIAGYSTASWLHAEPIRKAGGVVAAVVTRNPERRAQARAENPGVHVLDSLDELLAHPGLDAVVLGTPSGLHHEHALQVISAGLPVVVEKPLGVNLAETQEVVEAARAAGVPLTVYLQRRWDRSHQVARALVSSGRLGEVYRFEFRWERWIPEPRHRWREETPSSQGGGKLLDLGPHMVDLAVQLFGPVKAVYAEVQARKQVGDDEAHVALHHADSRVTHLDVGTLVAAPGPRMRLIGSAGTWVYDDFVDMNREGPLHPDLADAPDSCGWLYGGPERVAVPAIEEDWSEFYRRFFLALRGPAPSAHMPVPPQDVVHIAEVLDAALLSGSTGQVVRL</sequence>
<comment type="similarity">
    <text evidence="1">Belongs to the Gfo/Idh/MocA family.</text>
</comment>
<dbReference type="InterPro" id="IPR051317">
    <property type="entry name" value="Gfo/Idh/MocA_oxidoreduct"/>
</dbReference>
<evidence type="ECO:0000313" key="5">
    <source>
        <dbReference type="EMBL" id="MDR7330493.1"/>
    </source>
</evidence>
<dbReference type="InterPro" id="IPR000683">
    <property type="entry name" value="Gfo/Idh/MocA-like_OxRdtase_N"/>
</dbReference>
<evidence type="ECO:0000313" key="6">
    <source>
        <dbReference type="Proteomes" id="UP001180840"/>
    </source>
</evidence>
<reference evidence="5" key="1">
    <citation type="submission" date="2023-07" db="EMBL/GenBank/DDBJ databases">
        <title>Sequencing the genomes of 1000 actinobacteria strains.</title>
        <authorList>
            <person name="Klenk H.-P."/>
        </authorList>
    </citation>
    <scope>NUCLEOTIDE SEQUENCE</scope>
    <source>
        <strain evidence="5">DSM 107476</strain>
    </source>
</reference>
<evidence type="ECO:0000259" key="3">
    <source>
        <dbReference type="Pfam" id="PF01408"/>
    </source>
</evidence>
<keyword evidence="2" id="KW-0560">Oxidoreductase</keyword>
<organism evidence="5 6">
    <name type="scientific">Corynebacterium guangdongense</name>
    <dbReference type="NCBI Taxonomy" id="1783348"/>
    <lineage>
        <taxon>Bacteria</taxon>
        <taxon>Bacillati</taxon>
        <taxon>Actinomycetota</taxon>
        <taxon>Actinomycetes</taxon>
        <taxon>Mycobacteriales</taxon>
        <taxon>Corynebacteriaceae</taxon>
        <taxon>Corynebacterium</taxon>
    </lineage>
</organism>
<dbReference type="Pfam" id="PF22725">
    <property type="entry name" value="GFO_IDH_MocA_C3"/>
    <property type="match status" value="1"/>
</dbReference>
<feature type="domain" description="GFO/IDH/MocA-like oxidoreductase" evidence="4">
    <location>
        <begin position="135"/>
        <end position="252"/>
    </location>
</feature>
<dbReference type="EMBL" id="JAVDXZ010000001">
    <property type="protein sequence ID" value="MDR7330493.1"/>
    <property type="molecule type" value="Genomic_DNA"/>
</dbReference>
<proteinExistence type="inferred from homology"/>
<protein>
    <submittedName>
        <fullName evidence="5">Dehydrogenase</fullName>
    </submittedName>
</protein>
<evidence type="ECO:0000256" key="2">
    <source>
        <dbReference type="ARBA" id="ARBA00023002"/>
    </source>
</evidence>
<dbReference type="Proteomes" id="UP001180840">
    <property type="component" value="Unassembled WGS sequence"/>
</dbReference>
<evidence type="ECO:0000256" key="1">
    <source>
        <dbReference type="ARBA" id="ARBA00010928"/>
    </source>
</evidence>
<dbReference type="SUPFAM" id="SSF55347">
    <property type="entry name" value="Glyceraldehyde-3-phosphate dehydrogenase-like, C-terminal domain"/>
    <property type="match status" value="1"/>
</dbReference>
<dbReference type="RefSeq" id="WP_290196229.1">
    <property type="nucleotide sequence ID" value="NZ_CP047654.1"/>
</dbReference>
<keyword evidence="6" id="KW-1185">Reference proteome</keyword>
<evidence type="ECO:0000259" key="4">
    <source>
        <dbReference type="Pfam" id="PF22725"/>
    </source>
</evidence>
<name>A0ABU2A1L6_9CORY</name>
<accession>A0ABU2A1L6</accession>